<keyword evidence="1" id="KW-0732">Signal</keyword>
<gene>
    <name evidence="2" type="ORF">niasHS_008687</name>
</gene>
<comment type="caution">
    <text evidence="2">The sequence shown here is derived from an EMBL/GenBank/DDBJ whole genome shotgun (WGS) entry which is preliminary data.</text>
</comment>
<dbReference type="Proteomes" id="UP001620645">
    <property type="component" value="Unassembled WGS sequence"/>
</dbReference>
<reference evidence="2 3" key="1">
    <citation type="submission" date="2024-10" db="EMBL/GenBank/DDBJ databases">
        <authorList>
            <person name="Kim D."/>
        </authorList>
    </citation>
    <scope>NUCLEOTIDE SEQUENCE [LARGE SCALE GENOMIC DNA]</scope>
    <source>
        <strain evidence="2">Taebaek</strain>
    </source>
</reference>
<dbReference type="EMBL" id="JBICCN010000175">
    <property type="protein sequence ID" value="KAL3087709.1"/>
    <property type="molecule type" value="Genomic_DNA"/>
</dbReference>
<keyword evidence="3" id="KW-1185">Reference proteome</keyword>
<feature type="signal peptide" evidence="1">
    <location>
        <begin position="1"/>
        <end position="24"/>
    </location>
</feature>
<evidence type="ECO:0000256" key="1">
    <source>
        <dbReference type="SAM" id="SignalP"/>
    </source>
</evidence>
<name>A0ABD2JAR8_HETSC</name>
<protein>
    <submittedName>
        <fullName evidence="2">Uncharacterized protein</fullName>
    </submittedName>
</protein>
<sequence>MNTSLILLLFFGIFLANFLQSSQAAKKKVYFIYGSHANVIATQTRKFNLGQTTTENVESKQYLEIDPNEWNGMNDNDQIVFHVRTSHGVTSYDKTTVAELRDTDNALDFADEST</sequence>
<proteinExistence type="predicted"/>
<organism evidence="2 3">
    <name type="scientific">Heterodera schachtii</name>
    <name type="common">Sugarbeet cyst nematode worm</name>
    <name type="synonym">Tylenchus schachtii</name>
    <dbReference type="NCBI Taxonomy" id="97005"/>
    <lineage>
        <taxon>Eukaryota</taxon>
        <taxon>Metazoa</taxon>
        <taxon>Ecdysozoa</taxon>
        <taxon>Nematoda</taxon>
        <taxon>Chromadorea</taxon>
        <taxon>Rhabditida</taxon>
        <taxon>Tylenchina</taxon>
        <taxon>Tylenchomorpha</taxon>
        <taxon>Tylenchoidea</taxon>
        <taxon>Heteroderidae</taxon>
        <taxon>Heteroderinae</taxon>
        <taxon>Heterodera</taxon>
    </lineage>
</organism>
<evidence type="ECO:0000313" key="3">
    <source>
        <dbReference type="Proteomes" id="UP001620645"/>
    </source>
</evidence>
<feature type="chain" id="PRO_5044811287" evidence="1">
    <location>
        <begin position="25"/>
        <end position="114"/>
    </location>
</feature>
<dbReference type="AlphaFoldDB" id="A0ABD2JAR8"/>
<evidence type="ECO:0000313" key="2">
    <source>
        <dbReference type="EMBL" id="KAL3087709.1"/>
    </source>
</evidence>
<accession>A0ABD2JAR8</accession>